<dbReference type="OrthoDB" id="6077919at2759"/>
<feature type="compositionally biased region" description="Low complexity" evidence="1">
    <location>
        <begin position="28"/>
        <end position="41"/>
    </location>
</feature>
<feature type="region of interest" description="Disordered" evidence="1">
    <location>
        <begin position="28"/>
        <end position="139"/>
    </location>
</feature>
<evidence type="ECO:0000313" key="3">
    <source>
        <dbReference type="Proteomes" id="UP000008066"/>
    </source>
</evidence>
<dbReference type="RefSeq" id="XP_006693197.1">
    <property type="nucleotide sequence ID" value="XM_006693134.1"/>
</dbReference>
<organism evidence="3">
    <name type="scientific">Chaetomium thermophilum (strain DSM 1495 / CBS 144.50 / IMI 039719)</name>
    <name type="common">Thermochaetoides thermophila</name>
    <dbReference type="NCBI Taxonomy" id="759272"/>
    <lineage>
        <taxon>Eukaryota</taxon>
        <taxon>Fungi</taxon>
        <taxon>Dikarya</taxon>
        <taxon>Ascomycota</taxon>
        <taxon>Pezizomycotina</taxon>
        <taxon>Sordariomycetes</taxon>
        <taxon>Sordariomycetidae</taxon>
        <taxon>Sordariales</taxon>
        <taxon>Chaetomiaceae</taxon>
        <taxon>Thermochaetoides</taxon>
    </lineage>
</organism>
<dbReference type="EMBL" id="GL988041">
    <property type="protein sequence ID" value="EGS20901.1"/>
    <property type="molecule type" value="Genomic_DNA"/>
</dbReference>
<protein>
    <submittedName>
        <fullName evidence="2">Uncharacterized protein</fullName>
    </submittedName>
</protein>
<evidence type="ECO:0000313" key="2">
    <source>
        <dbReference type="EMBL" id="EGS20901.1"/>
    </source>
</evidence>
<evidence type="ECO:0000256" key="1">
    <source>
        <dbReference type="SAM" id="MobiDB-lite"/>
    </source>
</evidence>
<accession>G0S746</accession>
<dbReference type="HOGENOM" id="CLU_1651961_0_0_1"/>
<gene>
    <name evidence="2" type="ORF">CTHT_0027400</name>
</gene>
<feature type="compositionally biased region" description="Basic and acidic residues" evidence="1">
    <location>
        <begin position="116"/>
        <end position="132"/>
    </location>
</feature>
<dbReference type="AlphaFoldDB" id="G0S746"/>
<dbReference type="Proteomes" id="UP000008066">
    <property type="component" value="Unassembled WGS sequence"/>
</dbReference>
<keyword evidence="3" id="KW-1185">Reference proteome</keyword>
<reference evidence="2 3" key="1">
    <citation type="journal article" date="2011" name="Cell">
        <title>Insight into structure and assembly of the nuclear pore complex by utilizing the genome of a eukaryotic thermophile.</title>
        <authorList>
            <person name="Amlacher S."/>
            <person name="Sarges P."/>
            <person name="Flemming D."/>
            <person name="van Noort V."/>
            <person name="Kunze R."/>
            <person name="Devos D.P."/>
            <person name="Arumugam M."/>
            <person name="Bork P."/>
            <person name="Hurt E."/>
        </authorList>
    </citation>
    <scope>NUCLEOTIDE SEQUENCE [LARGE SCALE GENOMIC DNA]</scope>
    <source>
        <strain evidence="3">DSM 1495 / CBS 144.50 / IMI 039719</strain>
    </source>
</reference>
<dbReference type="KEGG" id="cthr:CTHT_0027400"/>
<dbReference type="GeneID" id="18256778"/>
<proteinExistence type="predicted"/>
<name>G0S746_CHATD</name>
<sequence length="160" mass="17601">MSTTTAPGLDQVPANDLYDPEEVLLRNSPLLQPLRPNLRPDLSLESPSPSPSPSPPFGNRKPNQGYAVLIAHLDGHRQETSAYAEIEPLPSDPESDDCPGESEPRYLDNSPDDMSITEKGKLFEGQPGEDRSQTIGVNQEPSIYKCWANSPNNRTRHIKG</sequence>